<comment type="similarity">
    <text evidence="1">Belongs to the PRORSD1 family.</text>
</comment>
<reference evidence="3 4" key="1">
    <citation type="submission" date="2019-09" db="EMBL/GenBank/DDBJ databases">
        <title>Genome sequence of Rhodovastum atsumiense, a diverse member of the Acetobacteraceae family of non-sulfur purple photosynthetic bacteria.</title>
        <authorList>
            <person name="Meyer T."/>
            <person name="Kyndt J."/>
        </authorList>
    </citation>
    <scope>NUCLEOTIDE SEQUENCE [LARGE SCALE GENOMIC DNA]</scope>
    <source>
        <strain evidence="3 4">DSM 21279</strain>
    </source>
</reference>
<keyword evidence="4" id="KW-1185">Reference proteome</keyword>
<dbReference type="EMBL" id="VWPK01000009">
    <property type="protein sequence ID" value="KAA5612866.1"/>
    <property type="molecule type" value="Genomic_DNA"/>
</dbReference>
<evidence type="ECO:0000313" key="4">
    <source>
        <dbReference type="Proteomes" id="UP000325255"/>
    </source>
</evidence>
<dbReference type="Pfam" id="PF04073">
    <property type="entry name" value="tRNA_edit"/>
    <property type="match status" value="1"/>
</dbReference>
<dbReference type="GO" id="GO:0004812">
    <property type="term" value="F:aminoacyl-tRNA ligase activity"/>
    <property type="evidence" value="ECO:0007669"/>
    <property type="project" value="UniProtKB-KW"/>
</dbReference>
<dbReference type="PANTHER" id="PTHR31423:SF3">
    <property type="entry name" value="PROLYL-TRNA SYNTHETASE ASSOCIATED DOMAIN-CONTAINING PROTEIN 1-RELATED"/>
    <property type="match status" value="1"/>
</dbReference>
<evidence type="ECO:0000259" key="2">
    <source>
        <dbReference type="Pfam" id="PF04073"/>
    </source>
</evidence>
<dbReference type="PANTHER" id="PTHR31423">
    <property type="entry name" value="YBAK DOMAIN-CONTAINING PROTEIN"/>
    <property type="match status" value="1"/>
</dbReference>
<comment type="caution">
    <text evidence="3">The sequence shown here is derived from an EMBL/GenBank/DDBJ whole genome shotgun (WGS) entry which is preliminary data.</text>
</comment>
<name>A0A5M6IX10_9PROT</name>
<dbReference type="OrthoDB" id="5145315at2"/>
<dbReference type="AlphaFoldDB" id="A0A5M6IX10"/>
<dbReference type="Gene3D" id="3.90.960.10">
    <property type="entry name" value="YbaK/aminoacyl-tRNA synthetase-associated domain"/>
    <property type="match status" value="1"/>
</dbReference>
<gene>
    <name evidence="3" type="ORF">F1189_07425</name>
</gene>
<sequence length="167" mass="17825">MDLPWTKDRMLAELQGLGITYALIEHPPLRTVEETHGYWDHLPGLTAKNLLLKDAGGRFWLVVAPGELRVDLKALPARIGSKRLSFAGPDDLAATLAVEPGAVTPLAVVNDPTGRVSVVLDRSLAGPEPVKVHPLVNTASVAVAGEALLRFLAHHGHPPAVVDLPSR</sequence>
<accession>A0A5M6IX10</accession>
<keyword evidence="3" id="KW-0030">Aminoacyl-tRNA synthetase</keyword>
<feature type="domain" description="YbaK/aminoacyl-tRNA synthetase-associated" evidence="2">
    <location>
        <begin position="26"/>
        <end position="151"/>
    </location>
</feature>
<dbReference type="CDD" id="cd04335">
    <property type="entry name" value="PrdX_deacylase"/>
    <property type="match status" value="1"/>
</dbReference>
<evidence type="ECO:0000313" key="3">
    <source>
        <dbReference type="EMBL" id="KAA5612866.1"/>
    </source>
</evidence>
<dbReference type="FunFam" id="3.90.960.10:FF:000005">
    <property type="entry name" value="Putative prolyl-tRNA synthetase"/>
    <property type="match status" value="1"/>
</dbReference>
<dbReference type="GO" id="GO:0002161">
    <property type="term" value="F:aminoacyl-tRNA deacylase activity"/>
    <property type="evidence" value="ECO:0007669"/>
    <property type="project" value="InterPro"/>
</dbReference>
<dbReference type="InterPro" id="IPR036754">
    <property type="entry name" value="YbaK/aa-tRNA-synt-asso_dom_sf"/>
</dbReference>
<dbReference type="Proteomes" id="UP000325255">
    <property type="component" value="Unassembled WGS sequence"/>
</dbReference>
<dbReference type="InterPro" id="IPR040285">
    <property type="entry name" value="ProX/PRXD1"/>
</dbReference>
<dbReference type="SUPFAM" id="SSF55826">
    <property type="entry name" value="YbaK/ProRS associated domain"/>
    <property type="match status" value="1"/>
</dbReference>
<protein>
    <submittedName>
        <fullName evidence="3">Prolyl-tRNA synthetase associated domain-containing protein</fullName>
    </submittedName>
</protein>
<dbReference type="InterPro" id="IPR007214">
    <property type="entry name" value="YbaK/aa-tRNA-synth-assoc-dom"/>
</dbReference>
<keyword evidence="3" id="KW-0436">Ligase</keyword>
<evidence type="ECO:0000256" key="1">
    <source>
        <dbReference type="ARBA" id="ARBA00010201"/>
    </source>
</evidence>
<proteinExistence type="inferred from homology"/>
<organism evidence="3 4">
    <name type="scientific">Rhodovastum atsumiense</name>
    <dbReference type="NCBI Taxonomy" id="504468"/>
    <lineage>
        <taxon>Bacteria</taxon>
        <taxon>Pseudomonadati</taxon>
        <taxon>Pseudomonadota</taxon>
        <taxon>Alphaproteobacteria</taxon>
        <taxon>Acetobacterales</taxon>
        <taxon>Acetobacteraceae</taxon>
        <taxon>Rhodovastum</taxon>
    </lineage>
</organism>
<dbReference type="RefSeq" id="WP_150040093.1">
    <property type="nucleotide sequence ID" value="NZ_OW485601.1"/>
</dbReference>